<organism evidence="2 3">
    <name type="scientific">Iningainema tapete BLCC-T55</name>
    <dbReference type="NCBI Taxonomy" id="2748662"/>
    <lineage>
        <taxon>Bacteria</taxon>
        <taxon>Bacillati</taxon>
        <taxon>Cyanobacteriota</taxon>
        <taxon>Cyanophyceae</taxon>
        <taxon>Nostocales</taxon>
        <taxon>Scytonemataceae</taxon>
        <taxon>Iningainema tapete</taxon>
    </lineage>
</organism>
<evidence type="ECO:0000259" key="1">
    <source>
        <dbReference type="PROSITE" id="PS50995"/>
    </source>
</evidence>
<dbReference type="PROSITE" id="PS50995">
    <property type="entry name" value="HTH_MARR_2"/>
    <property type="match status" value="1"/>
</dbReference>
<dbReference type="PRINTS" id="PR00598">
    <property type="entry name" value="HTHMARR"/>
</dbReference>
<protein>
    <submittedName>
        <fullName evidence="2">MarR family transcriptional regulator</fullName>
    </submittedName>
</protein>
<dbReference type="GO" id="GO:0006950">
    <property type="term" value="P:response to stress"/>
    <property type="evidence" value="ECO:0007669"/>
    <property type="project" value="TreeGrafter"/>
</dbReference>
<reference evidence="2" key="1">
    <citation type="submission" date="2020-09" db="EMBL/GenBank/DDBJ databases">
        <title>Iningainema tapete sp. nov. (Scytonemataceae, Cyanobacteria) from greenhouses in central Florida (USA) produces two types of nodularin with biosynthetic potential for microcystin-LR and anabaenopeptins.</title>
        <authorList>
            <person name="Berthold D.E."/>
            <person name="Lefler F.W."/>
            <person name="Huang I.-S."/>
            <person name="Abdulla H."/>
            <person name="Zimba P.V."/>
            <person name="Laughinghouse H.D. IV."/>
        </authorList>
    </citation>
    <scope>NUCLEOTIDE SEQUENCE</scope>
    <source>
        <strain evidence="2">BLCCT55</strain>
    </source>
</reference>
<dbReference type="GO" id="GO:0003700">
    <property type="term" value="F:DNA-binding transcription factor activity"/>
    <property type="evidence" value="ECO:0007669"/>
    <property type="project" value="InterPro"/>
</dbReference>
<evidence type="ECO:0000313" key="3">
    <source>
        <dbReference type="Proteomes" id="UP000629098"/>
    </source>
</evidence>
<dbReference type="InterPro" id="IPR000835">
    <property type="entry name" value="HTH_MarR-typ"/>
</dbReference>
<proteinExistence type="predicted"/>
<dbReference type="InterPro" id="IPR039422">
    <property type="entry name" value="MarR/SlyA-like"/>
</dbReference>
<dbReference type="AlphaFoldDB" id="A0A8J6XQU1"/>
<gene>
    <name evidence="2" type="ORF">ICL16_27500</name>
</gene>
<dbReference type="InterPro" id="IPR036388">
    <property type="entry name" value="WH-like_DNA-bd_sf"/>
</dbReference>
<dbReference type="PANTHER" id="PTHR33164:SF43">
    <property type="entry name" value="HTH-TYPE TRANSCRIPTIONAL REPRESSOR YETL"/>
    <property type="match status" value="1"/>
</dbReference>
<dbReference type="SMART" id="SM00347">
    <property type="entry name" value="HTH_MARR"/>
    <property type="match status" value="1"/>
</dbReference>
<accession>A0A8J6XQU1</accession>
<dbReference type="PANTHER" id="PTHR33164">
    <property type="entry name" value="TRANSCRIPTIONAL REGULATOR, MARR FAMILY"/>
    <property type="match status" value="1"/>
</dbReference>
<dbReference type="RefSeq" id="WP_190834472.1">
    <property type="nucleotide sequence ID" value="NZ_CAWPPI010000084.1"/>
</dbReference>
<feature type="domain" description="HTH marR-type" evidence="1">
    <location>
        <begin position="19"/>
        <end position="151"/>
    </location>
</feature>
<keyword evidence="3" id="KW-1185">Reference proteome</keyword>
<name>A0A8J6XQU1_9CYAN</name>
<dbReference type="SUPFAM" id="SSF46785">
    <property type="entry name" value="Winged helix' DNA-binding domain"/>
    <property type="match status" value="1"/>
</dbReference>
<dbReference type="Pfam" id="PF01047">
    <property type="entry name" value="MarR"/>
    <property type="match status" value="1"/>
</dbReference>
<dbReference type="InterPro" id="IPR036390">
    <property type="entry name" value="WH_DNA-bd_sf"/>
</dbReference>
<comment type="caution">
    <text evidence="2">The sequence shown here is derived from an EMBL/GenBank/DDBJ whole genome shotgun (WGS) entry which is preliminary data.</text>
</comment>
<evidence type="ECO:0000313" key="2">
    <source>
        <dbReference type="EMBL" id="MBD2775701.1"/>
    </source>
</evidence>
<dbReference type="Proteomes" id="UP000629098">
    <property type="component" value="Unassembled WGS sequence"/>
</dbReference>
<dbReference type="EMBL" id="JACXAE010000084">
    <property type="protein sequence ID" value="MBD2775701.1"/>
    <property type="molecule type" value="Genomic_DNA"/>
</dbReference>
<dbReference type="Gene3D" id="1.10.10.10">
    <property type="entry name" value="Winged helix-like DNA-binding domain superfamily/Winged helix DNA-binding domain"/>
    <property type="match status" value="1"/>
</dbReference>
<sequence length="165" mass="18689">MKKRSPKRPKFLPLHPELASWTSFLLVQAGDKARSLFSHYLAALDIETKQFGMLFALSRLGSLSQVELGQHMGIDRAPMVQHIDHLEQHGLVKRTPSPRDRRAHEIVLTDKGREVLAQALELAHRVQVEILAPLSEGEQTQLNHLMNRLLASHFIDDDNDPQELG</sequence>